<organism evidence="3 4">
    <name type="scientific">Rhodopirellula baltica (strain DSM 10527 / NCIMB 13988 / SH1)</name>
    <dbReference type="NCBI Taxonomy" id="243090"/>
    <lineage>
        <taxon>Bacteria</taxon>
        <taxon>Pseudomonadati</taxon>
        <taxon>Planctomycetota</taxon>
        <taxon>Planctomycetia</taxon>
        <taxon>Pirellulales</taxon>
        <taxon>Pirellulaceae</taxon>
        <taxon>Rhodopirellula</taxon>
    </lineage>
</organism>
<dbReference type="Gene3D" id="3.40.1740.10">
    <property type="entry name" value="VC0467-like"/>
    <property type="match status" value="1"/>
</dbReference>
<dbReference type="OrthoDB" id="264854at2"/>
<dbReference type="eggNOG" id="COG1678">
    <property type="taxonomic scope" value="Bacteria"/>
</dbReference>
<dbReference type="KEGG" id="rba:RB10007"/>
<dbReference type="EnsemblBacteria" id="CAD76574">
    <property type="protein sequence ID" value="CAD76574"/>
    <property type="gene ID" value="RB10007"/>
</dbReference>
<dbReference type="PANTHER" id="PTHR30327:SF1">
    <property type="entry name" value="UPF0301 PROTEIN YQGE"/>
    <property type="match status" value="1"/>
</dbReference>
<protein>
    <submittedName>
        <fullName evidence="3">Uncharacterized protein</fullName>
    </submittedName>
</protein>
<dbReference type="AlphaFoldDB" id="Q7UKQ8"/>
<sequence>MQPSQRVVLSHLVHGGWDEIAHSSLRPEIRGFKRTREVARSLLARRLPIYSAVFTGDCLFGNHPLLRPIGIHMQNVQAGNLLVSSTLVDGTVLNQAVCLMVHEDTEHAIGLMLNRPMQAMAGAITIQGTPQETPKIPRWNAEDLDETSEGDSTIDPSSDSIEHPVSGVPSVVISGDQKDQLAQQLLSGKLANGSSLHFGGPLSGPIVAVHSNRELAEAETGEGIFVAAQRENLEALMKSSDLPYRLIIGHLGWTAEQLENEIEEGIWHRIPATSDLLNSDDAMMWPRMIRRATANSVARWLDTTDVPGSAELN</sequence>
<reference evidence="3 4" key="1">
    <citation type="journal article" date="2003" name="Proc. Natl. Acad. Sci. U.S.A.">
        <title>Complete genome sequence of the marine planctomycete Pirellula sp. strain 1.</title>
        <authorList>
            <person name="Gloeckner F.O."/>
            <person name="Kube M."/>
            <person name="Bauer M."/>
            <person name="Teeling H."/>
            <person name="Lombardot T."/>
            <person name="Ludwig W."/>
            <person name="Gade D."/>
            <person name="Beck A."/>
            <person name="Borzym K."/>
            <person name="Heitmann K."/>
            <person name="Rabus R."/>
            <person name="Schlesner H."/>
            <person name="Amann R."/>
            <person name="Reinhardt R."/>
        </authorList>
    </citation>
    <scope>NUCLEOTIDE SEQUENCE [LARGE SCALE GENOMIC DNA]</scope>
    <source>
        <strain evidence="4">DSM 10527 / NCIMB 13988 / SH1</strain>
    </source>
</reference>
<dbReference type="InParanoid" id="Q7UKQ8"/>
<dbReference type="SUPFAM" id="SSF143456">
    <property type="entry name" value="VC0467-like"/>
    <property type="match status" value="1"/>
</dbReference>
<name>Q7UKQ8_RHOBA</name>
<dbReference type="EMBL" id="BX294150">
    <property type="protein sequence ID" value="CAD76574.1"/>
    <property type="molecule type" value="Genomic_DNA"/>
</dbReference>
<evidence type="ECO:0000313" key="3">
    <source>
        <dbReference type="EMBL" id="CAD76574.1"/>
    </source>
</evidence>
<feature type="region of interest" description="Disordered" evidence="2">
    <location>
        <begin position="142"/>
        <end position="167"/>
    </location>
</feature>
<comment type="similarity">
    <text evidence="1">Belongs to the UPF0301 (AlgH) family.</text>
</comment>
<dbReference type="STRING" id="243090.RB10007"/>
<dbReference type="InterPro" id="IPR003774">
    <property type="entry name" value="AlgH-like"/>
</dbReference>
<dbReference type="Proteomes" id="UP000001025">
    <property type="component" value="Chromosome"/>
</dbReference>
<evidence type="ECO:0000256" key="1">
    <source>
        <dbReference type="ARBA" id="ARBA00009600"/>
    </source>
</evidence>
<accession>Q7UKQ8</accession>
<feature type="compositionally biased region" description="Polar residues" evidence="2">
    <location>
        <begin position="150"/>
        <end position="159"/>
    </location>
</feature>
<dbReference type="HOGENOM" id="CLU_888190_0_0_0"/>
<gene>
    <name evidence="3" type="ordered locus">RB10007</name>
</gene>
<dbReference type="PATRIC" id="fig|243090.15.peg.4820"/>
<dbReference type="Pfam" id="PF02622">
    <property type="entry name" value="DUF179"/>
    <property type="match status" value="1"/>
</dbReference>
<dbReference type="PANTHER" id="PTHR30327">
    <property type="entry name" value="UNCHARACTERIZED PROTEIN YQGE"/>
    <property type="match status" value="1"/>
</dbReference>
<dbReference type="GO" id="GO:0005829">
    <property type="term" value="C:cytosol"/>
    <property type="evidence" value="ECO:0000318"/>
    <property type="project" value="GO_Central"/>
</dbReference>
<evidence type="ECO:0000313" key="4">
    <source>
        <dbReference type="Proteomes" id="UP000001025"/>
    </source>
</evidence>
<evidence type="ECO:0000256" key="2">
    <source>
        <dbReference type="SAM" id="MobiDB-lite"/>
    </source>
</evidence>
<keyword evidence="4" id="KW-1185">Reference proteome</keyword>
<proteinExistence type="inferred from homology"/>